<comment type="caution">
    <text evidence="1">The sequence shown here is derived from an EMBL/GenBank/DDBJ whole genome shotgun (WGS) entry which is preliminary data.</text>
</comment>
<proteinExistence type="predicted"/>
<dbReference type="EMBL" id="VSSQ01094419">
    <property type="protein sequence ID" value="MPN38909.1"/>
    <property type="molecule type" value="Genomic_DNA"/>
</dbReference>
<accession>A0A645HL08</accession>
<organism evidence="1">
    <name type="scientific">bioreactor metagenome</name>
    <dbReference type="NCBI Taxonomy" id="1076179"/>
    <lineage>
        <taxon>unclassified sequences</taxon>
        <taxon>metagenomes</taxon>
        <taxon>ecological metagenomes</taxon>
    </lineage>
</organism>
<protein>
    <submittedName>
        <fullName evidence="1">Uncharacterized protein</fullName>
    </submittedName>
</protein>
<dbReference type="AlphaFoldDB" id="A0A645HL08"/>
<name>A0A645HL08_9ZZZZ</name>
<gene>
    <name evidence="1" type="ORF">SDC9_186434</name>
</gene>
<sequence length="50" mass="5185">MEPTEMRAAATAFAANRMKGLWIPRFFGVVEGFAGTAGSAAAGSSAGWFM</sequence>
<evidence type="ECO:0000313" key="1">
    <source>
        <dbReference type="EMBL" id="MPN38909.1"/>
    </source>
</evidence>
<reference evidence="1" key="1">
    <citation type="submission" date="2019-08" db="EMBL/GenBank/DDBJ databases">
        <authorList>
            <person name="Kucharzyk K."/>
            <person name="Murdoch R.W."/>
            <person name="Higgins S."/>
            <person name="Loffler F."/>
        </authorList>
    </citation>
    <scope>NUCLEOTIDE SEQUENCE</scope>
</reference>